<dbReference type="InterPro" id="IPR000014">
    <property type="entry name" value="PAS"/>
</dbReference>
<dbReference type="InterPro" id="IPR005467">
    <property type="entry name" value="His_kinase_dom"/>
</dbReference>
<dbReference type="Pfam" id="PF00512">
    <property type="entry name" value="HisKA"/>
    <property type="match status" value="1"/>
</dbReference>
<evidence type="ECO:0000313" key="11">
    <source>
        <dbReference type="Proteomes" id="UP000183206"/>
    </source>
</evidence>
<accession>A0A1J4VDP3</accession>
<evidence type="ECO:0000256" key="5">
    <source>
        <dbReference type="ARBA" id="ARBA00022777"/>
    </source>
</evidence>
<keyword evidence="3" id="KW-0597">Phosphoprotein</keyword>
<name>A0A1J4VDP3_9BACT</name>
<dbReference type="CDD" id="cd00130">
    <property type="entry name" value="PAS"/>
    <property type="match status" value="1"/>
</dbReference>
<keyword evidence="6" id="KW-0175">Coiled coil</keyword>
<dbReference type="CDD" id="cd00082">
    <property type="entry name" value="HisKA"/>
    <property type="match status" value="1"/>
</dbReference>
<dbReference type="SMART" id="SM00091">
    <property type="entry name" value="PAS"/>
    <property type="match status" value="1"/>
</dbReference>
<dbReference type="SMART" id="SM00388">
    <property type="entry name" value="HisKA"/>
    <property type="match status" value="1"/>
</dbReference>
<feature type="domain" description="Histidine kinase" evidence="8">
    <location>
        <begin position="332"/>
        <end position="580"/>
    </location>
</feature>
<dbReference type="Gene3D" id="1.10.287.130">
    <property type="match status" value="1"/>
</dbReference>
<evidence type="ECO:0000256" key="7">
    <source>
        <dbReference type="SAM" id="Phobius"/>
    </source>
</evidence>
<dbReference type="Gene3D" id="3.30.450.40">
    <property type="match status" value="1"/>
</dbReference>
<sequence>MQGTALIFIIFLFSTVVVVFSLWWNFSLRKEIDRKEEDTKHRMYELAVLKELGDRISYSLNIEKIADIITGSLGQLIEYDVSAYMILEPDKVFINIDLKNPVSADFINEMRKRMFESVSALLGKDFSATKREEVTTGAIVSSEEKDIVQSFFNIPLVIGDEVVGVLTVADRRGGLYKENEMTILYKIVAQASRAVSRLREAVMKEEEKISAMIETIRDGIVMTDRDYRVIVANPSAKALAGLKKEERLTIFDIIKATEGSIDVRGRLEESMKIGRTFTIADVLVKDQVFEIFVAPVKAGVGEGIEALGGVIIFHDVSGEKAAERMREDFVSMMVHELRSPLDGIKKMGEFINSDAAICKDEGALREYMHMIYDSSSDMLDLVNDLLDVAKSEAGKFDIDPRPTNLRQIIAERIKFFETVAKSDEVELASLFGEHVPDEVFVDPGRIAQVLNNLISNALKFTAPGGKVMIQTLFHRKGTNVAAEASVAGVEWFVKDGDDVLKDHPDCIVMAVTDTGEGISEKSKGMLFNKFKQFEASAKSSKRGTGLGLVIAKAIVEAHEGKIGVDSREGVGSTFYFTIKQ</sequence>
<dbReference type="InterPro" id="IPR003594">
    <property type="entry name" value="HATPase_dom"/>
</dbReference>
<dbReference type="GO" id="GO:0000155">
    <property type="term" value="F:phosphorelay sensor kinase activity"/>
    <property type="evidence" value="ECO:0007669"/>
    <property type="project" value="InterPro"/>
</dbReference>
<feature type="domain" description="PAS" evidence="9">
    <location>
        <begin position="205"/>
        <end position="246"/>
    </location>
</feature>
<dbReference type="GO" id="GO:0009927">
    <property type="term" value="F:histidine phosphotransfer kinase activity"/>
    <property type="evidence" value="ECO:0007669"/>
    <property type="project" value="TreeGrafter"/>
</dbReference>
<dbReference type="AlphaFoldDB" id="A0A1J4VDP3"/>
<feature type="coiled-coil region" evidence="6">
    <location>
        <begin position="188"/>
        <end position="215"/>
    </location>
</feature>
<dbReference type="InterPro" id="IPR003661">
    <property type="entry name" value="HisK_dim/P_dom"/>
</dbReference>
<dbReference type="STRING" id="1805282.AUJ44_01995"/>
<evidence type="ECO:0000259" key="8">
    <source>
        <dbReference type="PROSITE" id="PS50109"/>
    </source>
</evidence>
<comment type="caution">
    <text evidence="10">The sequence shown here is derived from an EMBL/GenBank/DDBJ whole genome shotgun (WGS) entry which is preliminary data.</text>
</comment>
<dbReference type="PANTHER" id="PTHR43047:SF72">
    <property type="entry name" value="OSMOSENSING HISTIDINE PROTEIN KINASE SLN1"/>
    <property type="match status" value="1"/>
</dbReference>
<dbReference type="SUPFAM" id="SSF55781">
    <property type="entry name" value="GAF domain-like"/>
    <property type="match status" value="1"/>
</dbReference>
<evidence type="ECO:0000256" key="2">
    <source>
        <dbReference type="ARBA" id="ARBA00012438"/>
    </source>
</evidence>
<evidence type="ECO:0000256" key="6">
    <source>
        <dbReference type="SAM" id="Coils"/>
    </source>
</evidence>
<gene>
    <name evidence="10" type="ORF">AUJ44_01995</name>
</gene>
<feature type="transmembrane region" description="Helical" evidence="7">
    <location>
        <begin position="6"/>
        <end position="26"/>
    </location>
</feature>
<dbReference type="SUPFAM" id="SSF55785">
    <property type="entry name" value="PYP-like sensor domain (PAS domain)"/>
    <property type="match status" value="1"/>
</dbReference>
<dbReference type="PRINTS" id="PR00344">
    <property type="entry name" value="BCTRLSENSOR"/>
</dbReference>
<evidence type="ECO:0000313" key="10">
    <source>
        <dbReference type="EMBL" id="OIO32662.1"/>
    </source>
</evidence>
<reference evidence="10 11" key="1">
    <citation type="journal article" date="2016" name="Environ. Microbiol.">
        <title>Genomic resolution of a cold subsurface aquifer community provides metabolic insights for novel microbes adapted to high CO concentrations.</title>
        <authorList>
            <person name="Probst A.J."/>
            <person name="Castelle C.J."/>
            <person name="Singh A."/>
            <person name="Brown C.T."/>
            <person name="Anantharaman K."/>
            <person name="Sharon I."/>
            <person name="Hug L.A."/>
            <person name="Burstein D."/>
            <person name="Emerson J.B."/>
            <person name="Thomas B.C."/>
            <person name="Banfield J.F."/>
        </authorList>
    </citation>
    <scope>NUCLEOTIDE SEQUENCE [LARGE SCALE GENOMIC DNA]</scope>
    <source>
        <strain evidence="10">CG1_02_47_685</strain>
    </source>
</reference>
<keyword evidence="7" id="KW-0812">Transmembrane</keyword>
<dbReference type="InterPro" id="IPR036890">
    <property type="entry name" value="HATPase_C_sf"/>
</dbReference>
<dbReference type="Pfam" id="PF13188">
    <property type="entry name" value="PAS_8"/>
    <property type="match status" value="1"/>
</dbReference>
<dbReference type="PANTHER" id="PTHR43047">
    <property type="entry name" value="TWO-COMPONENT HISTIDINE PROTEIN KINASE"/>
    <property type="match status" value="1"/>
</dbReference>
<dbReference type="PROSITE" id="PS50109">
    <property type="entry name" value="HIS_KIN"/>
    <property type="match status" value="1"/>
</dbReference>
<evidence type="ECO:0000259" key="9">
    <source>
        <dbReference type="PROSITE" id="PS50112"/>
    </source>
</evidence>
<dbReference type="Proteomes" id="UP000183206">
    <property type="component" value="Unassembled WGS sequence"/>
</dbReference>
<dbReference type="PROSITE" id="PS50112">
    <property type="entry name" value="PAS"/>
    <property type="match status" value="1"/>
</dbReference>
<evidence type="ECO:0000256" key="3">
    <source>
        <dbReference type="ARBA" id="ARBA00022553"/>
    </source>
</evidence>
<keyword evidence="7" id="KW-1133">Transmembrane helix</keyword>
<evidence type="ECO:0000256" key="4">
    <source>
        <dbReference type="ARBA" id="ARBA00022679"/>
    </source>
</evidence>
<comment type="catalytic activity">
    <reaction evidence="1">
        <text>ATP + protein L-histidine = ADP + protein N-phospho-L-histidine.</text>
        <dbReference type="EC" id="2.7.13.3"/>
    </reaction>
</comment>
<keyword evidence="5" id="KW-0418">Kinase</keyword>
<dbReference type="SMART" id="SM00387">
    <property type="entry name" value="HATPase_c"/>
    <property type="match status" value="1"/>
</dbReference>
<dbReference type="Gene3D" id="3.30.565.10">
    <property type="entry name" value="Histidine kinase-like ATPase, C-terminal domain"/>
    <property type="match status" value="1"/>
</dbReference>
<keyword evidence="4" id="KW-0808">Transferase</keyword>
<proteinExistence type="predicted"/>
<dbReference type="InterPro" id="IPR035965">
    <property type="entry name" value="PAS-like_dom_sf"/>
</dbReference>
<dbReference type="GO" id="GO:0005886">
    <property type="term" value="C:plasma membrane"/>
    <property type="evidence" value="ECO:0007669"/>
    <property type="project" value="TreeGrafter"/>
</dbReference>
<protein>
    <recommendedName>
        <fullName evidence="2">histidine kinase</fullName>
        <ecNumber evidence="2">2.7.13.3</ecNumber>
    </recommendedName>
</protein>
<organism evidence="10 11">
    <name type="scientific">Candidatus Nomurabacteria bacterium CG1_02_47_685</name>
    <dbReference type="NCBI Taxonomy" id="1805282"/>
    <lineage>
        <taxon>Bacteria</taxon>
        <taxon>Candidatus Nomuraibacteriota</taxon>
    </lineage>
</organism>
<dbReference type="InterPro" id="IPR036097">
    <property type="entry name" value="HisK_dim/P_sf"/>
</dbReference>
<dbReference type="EC" id="2.7.13.3" evidence="2"/>
<dbReference type="Gene3D" id="3.30.450.20">
    <property type="entry name" value="PAS domain"/>
    <property type="match status" value="1"/>
</dbReference>
<dbReference type="SUPFAM" id="SSF47384">
    <property type="entry name" value="Homodimeric domain of signal transducing histidine kinase"/>
    <property type="match status" value="1"/>
</dbReference>
<evidence type="ECO:0000256" key="1">
    <source>
        <dbReference type="ARBA" id="ARBA00000085"/>
    </source>
</evidence>
<dbReference type="InterPro" id="IPR004358">
    <property type="entry name" value="Sig_transdc_His_kin-like_C"/>
</dbReference>
<dbReference type="InterPro" id="IPR029016">
    <property type="entry name" value="GAF-like_dom_sf"/>
</dbReference>
<dbReference type="Pfam" id="PF02518">
    <property type="entry name" value="HATPase_c"/>
    <property type="match status" value="1"/>
</dbReference>
<dbReference type="EMBL" id="MNVO01000031">
    <property type="protein sequence ID" value="OIO32662.1"/>
    <property type="molecule type" value="Genomic_DNA"/>
</dbReference>
<keyword evidence="7" id="KW-0472">Membrane</keyword>
<dbReference type="SUPFAM" id="SSF55874">
    <property type="entry name" value="ATPase domain of HSP90 chaperone/DNA topoisomerase II/histidine kinase"/>
    <property type="match status" value="1"/>
</dbReference>